<evidence type="ECO:0000256" key="6">
    <source>
        <dbReference type="SAM" id="Phobius"/>
    </source>
</evidence>
<dbReference type="EMBL" id="FOCM01000001">
    <property type="protein sequence ID" value="SEM76367.1"/>
    <property type="molecule type" value="Genomic_DNA"/>
</dbReference>
<comment type="subcellular location">
    <subcellularLocation>
        <location evidence="1">Cell membrane</location>
        <topology evidence="1">Multi-pass membrane protein</topology>
    </subcellularLocation>
</comment>
<evidence type="ECO:0000313" key="8">
    <source>
        <dbReference type="Proteomes" id="UP000199372"/>
    </source>
</evidence>
<dbReference type="PANTHER" id="PTHR33529:SF6">
    <property type="entry name" value="YJGP_YJGQ FAMILY PERMEASE"/>
    <property type="match status" value="1"/>
</dbReference>
<dbReference type="OrthoDB" id="8477889at2"/>
<feature type="transmembrane region" description="Helical" evidence="6">
    <location>
        <begin position="12"/>
        <end position="29"/>
    </location>
</feature>
<feature type="transmembrane region" description="Helical" evidence="6">
    <location>
        <begin position="335"/>
        <end position="357"/>
    </location>
</feature>
<gene>
    <name evidence="7" type="ORF">SAMN04488011_101386</name>
</gene>
<feature type="transmembrane region" description="Helical" evidence="6">
    <location>
        <begin position="99"/>
        <end position="122"/>
    </location>
</feature>
<proteinExistence type="predicted"/>
<dbReference type="Pfam" id="PF03739">
    <property type="entry name" value="LptF_LptG"/>
    <property type="match status" value="1"/>
</dbReference>
<sequence length="372" mass="40622">MPRFDRYVLSQLLMLFGFFSLVLVLVYWVNRAVVLFDRLISNGQSALVFLEFTALSLPNVIRVVLPVSAFAASVYVANRLRGDSELVVIQAAGFSPARLVRPVAVFGLICATLAMVLTHVLVPISTDRLDQRSAEIAEDVTAGLLTDGEFLYPSDGITVFIAEITPETELMGLFLSDARDDTRRVTYSARRGLLVRSDLGPRLVMYDGTVQTLDLATQRLATTRFDSFAFDISDLVDPMQSRARDADALSTAELFRATPELQAETGDDRRALVFQGHERFTQALAAMVTPLVGFAVMLLGRFSRFGATPQIVGAVCCLIAVELIDNLAADMVMSGAPMVMAYSATAFGLVLTAILLWQAARPARRRQARAAA</sequence>
<keyword evidence="4 6" id="KW-1133">Transmembrane helix</keyword>
<dbReference type="GO" id="GO:0015920">
    <property type="term" value="P:lipopolysaccharide transport"/>
    <property type="evidence" value="ECO:0007669"/>
    <property type="project" value="TreeGrafter"/>
</dbReference>
<evidence type="ECO:0000256" key="4">
    <source>
        <dbReference type="ARBA" id="ARBA00022989"/>
    </source>
</evidence>
<accession>A0A1H8B3E5</accession>
<keyword evidence="2" id="KW-1003">Cell membrane</keyword>
<protein>
    <submittedName>
        <fullName evidence="7">Lipopolysaccharide export system permease protein</fullName>
    </submittedName>
</protein>
<dbReference type="RefSeq" id="WP_091843678.1">
    <property type="nucleotide sequence ID" value="NZ_FOCM01000001.1"/>
</dbReference>
<evidence type="ECO:0000256" key="1">
    <source>
        <dbReference type="ARBA" id="ARBA00004651"/>
    </source>
</evidence>
<keyword evidence="3 6" id="KW-0812">Transmembrane</keyword>
<evidence type="ECO:0000256" key="2">
    <source>
        <dbReference type="ARBA" id="ARBA00022475"/>
    </source>
</evidence>
<dbReference type="InterPro" id="IPR005495">
    <property type="entry name" value="LptG/LptF_permease"/>
</dbReference>
<dbReference type="GO" id="GO:0043190">
    <property type="term" value="C:ATP-binding cassette (ABC) transporter complex"/>
    <property type="evidence" value="ECO:0007669"/>
    <property type="project" value="InterPro"/>
</dbReference>
<dbReference type="AlphaFoldDB" id="A0A1H8B3E5"/>
<organism evidence="7 8">
    <name type="scientific">Palleronia pelagia</name>
    <dbReference type="NCBI Taxonomy" id="387096"/>
    <lineage>
        <taxon>Bacteria</taxon>
        <taxon>Pseudomonadati</taxon>
        <taxon>Pseudomonadota</taxon>
        <taxon>Alphaproteobacteria</taxon>
        <taxon>Rhodobacterales</taxon>
        <taxon>Roseobacteraceae</taxon>
        <taxon>Palleronia</taxon>
    </lineage>
</organism>
<dbReference type="PANTHER" id="PTHR33529">
    <property type="entry name" value="SLR0882 PROTEIN-RELATED"/>
    <property type="match status" value="1"/>
</dbReference>
<reference evidence="8" key="1">
    <citation type="submission" date="2016-10" db="EMBL/GenBank/DDBJ databases">
        <authorList>
            <person name="Varghese N."/>
            <person name="Submissions S."/>
        </authorList>
    </citation>
    <scope>NUCLEOTIDE SEQUENCE [LARGE SCALE GENOMIC DNA]</scope>
    <source>
        <strain evidence="8">DSM 26893</strain>
    </source>
</reference>
<evidence type="ECO:0000256" key="3">
    <source>
        <dbReference type="ARBA" id="ARBA00022692"/>
    </source>
</evidence>
<dbReference type="InterPro" id="IPR030922">
    <property type="entry name" value="LptF"/>
</dbReference>
<evidence type="ECO:0000313" key="7">
    <source>
        <dbReference type="EMBL" id="SEM76367.1"/>
    </source>
</evidence>
<name>A0A1H8B3E5_9RHOB</name>
<dbReference type="NCBIfam" id="TIGR04407">
    <property type="entry name" value="LptF_YjgP"/>
    <property type="match status" value="1"/>
</dbReference>
<keyword evidence="5 6" id="KW-0472">Membrane</keyword>
<keyword evidence="8" id="KW-1185">Reference proteome</keyword>
<feature type="transmembrane region" description="Helical" evidence="6">
    <location>
        <begin position="280"/>
        <end position="299"/>
    </location>
</feature>
<dbReference type="Proteomes" id="UP000199372">
    <property type="component" value="Unassembled WGS sequence"/>
</dbReference>
<dbReference type="GO" id="GO:0055085">
    <property type="term" value="P:transmembrane transport"/>
    <property type="evidence" value="ECO:0007669"/>
    <property type="project" value="InterPro"/>
</dbReference>
<evidence type="ECO:0000256" key="5">
    <source>
        <dbReference type="ARBA" id="ARBA00023136"/>
    </source>
</evidence>